<gene>
    <name evidence="2" type="ordered locus">HP15_100</name>
</gene>
<dbReference type="PATRIC" id="fig|225937.3.peg.98"/>
<dbReference type="STRING" id="225937.HP15_100"/>
<dbReference type="EC" id="1.5.1.9" evidence="2"/>
<protein>
    <submittedName>
        <fullName evidence="2">Saccharopine dehydrogenase</fullName>
        <ecNumber evidence="2">1.5.1.9</ecNumber>
    </submittedName>
</protein>
<dbReference type="Proteomes" id="UP000007077">
    <property type="component" value="Chromosome"/>
</dbReference>
<feature type="domain" description="Saccharopine dehydrogenase NADP binding" evidence="1">
    <location>
        <begin position="8"/>
        <end position="112"/>
    </location>
</feature>
<evidence type="ECO:0000259" key="1">
    <source>
        <dbReference type="Pfam" id="PF03435"/>
    </source>
</evidence>
<accession>E4PJ45</accession>
<dbReference type="InterPro" id="IPR005097">
    <property type="entry name" value="Sacchrp_dh_NADP-bd"/>
</dbReference>
<dbReference type="AlphaFoldDB" id="E4PJ45"/>
<dbReference type="InterPro" id="IPR036291">
    <property type="entry name" value="NAD(P)-bd_dom_sf"/>
</dbReference>
<name>E4PJ45_MARAH</name>
<dbReference type="KEGG" id="mad:HP15_100"/>
<dbReference type="eggNOG" id="COG1748">
    <property type="taxonomic scope" value="Bacteria"/>
</dbReference>
<dbReference type="Pfam" id="PF03435">
    <property type="entry name" value="Sacchrp_dh_NADP"/>
    <property type="match status" value="1"/>
</dbReference>
<dbReference type="GO" id="GO:0047131">
    <property type="term" value="F:saccharopine dehydrogenase (NAD+, L-glutamate-forming) activity"/>
    <property type="evidence" value="ECO:0007669"/>
    <property type="project" value="UniProtKB-EC"/>
</dbReference>
<dbReference type="SUPFAM" id="SSF51735">
    <property type="entry name" value="NAD(P)-binding Rossmann-fold domains"/>
    <property type="match status" value="1"/>
</dbReference>
<dbReference type="PANTHER" id="PTHR43796:SF2">
    <property type="entry name" value="CARBOXYNORSPERMIDINE SYNTHASE"/>
    <property type="match status" value="1"/>
</dbReference>
<reference evidence="3" key="2">
    <citation type="submission" date="2010-02" db="EMBL/GenBank/DDBJ databases">
        <title>Complete genome sequence of Marinobacter adhaerens type strain (HP15).</title>
        <authorList>
            <person name="Gaerdes A.A.M."/>
            <person name="Kaeppel E."/>
            <person name="Shezad A."/>
            <person name="Seebah S."/>
            <person name="Teeling H."/>
            <person name="Yarza P."/>
            <person name="Gloeckner F.O."/>
            <person name="Ullrich M.S."/>
        </authorList>
    </citation>
    <scope>NUCLEOTIDE SEQUENCE [LARGE SCALE GENOMIC DNA]</scope>
    <source>
        <strain evidence="3">DSM 23420 / HP15</strain>
    </source>
</reference>
<keyword evidence="2" id="KW-0560">Oxidoreductase</keyword>
<proteinExistence type="predicted"/>
<evidence type="ECO:0000313" key="3">
    <source>
        <dbReference type="Proteomes" id="UP000007077"/>
    </source>
</evidence>
<evidence type="ECO:0000313" key="2">
    <source>
        <dbReference type="EMBL" id="ADP95864.1"/>
    </source>
</evidence>
<dbReference type="RefSeq" id="WP_014575731.1">
    <property type="nucleotide sequence ID" value="NC_017506.1"/>
</dbReference>
<dbReference type="HOGENOM" id="CLU_733496_0_0_6"/>
<sequence>MRQGDKSVLVLGGYGAAGTATATFLGQRIDGNIVLAGRSLEKGRKRAEQLDREAGVTGRFNARSIDVADAAQARQCSHEQDVVIVACDLSVSALENLVHGCIANRADYIDITPNPRKLEVFQGMRTLIETSDSRFVLDAGADPGLPGWLARWLCQASPGTVKDIQMYGRYRSTDIGWGGVADILSAADRQGWKYNGGWTQSRFWDVRYRRFEGGLGSSICVPVFLDELHGLPQELSLECFSFYHAGLNPVTDVLMTFERTGMLGCFSFKSRQRAFYSALKRFTNKPFGLELTAESRGDRASRRVSIGHHDLYRATAIPAAIHCESLLEGSGDESGVRWESLSCSQRDVRKRLLIFKFNSVSKDIIEGFNFILLKIKEKYFNVIILQQIQSTIFSAFERLQVSF</sequence>
<reference evidence="2 3" key="1">
    <citation type="journal article" date="2010" name="Stand. Genomic Sci.">
        <title>Complete genome sequence of Marinobacter adhaerens type strain (HP15), a diatom-interacting marine microorganism.</title>
        <authorList>
            <person name="Gardes A."/>
            <person name="Kaeppel E."/>
            <person name="Shehzad A."/>
            <person name="Seebah S."/>
            <person name="Teeling H."/>
            <person name="Yarza P."/>
            <person name="Glockner F.O."/>
            <person name="Grossart H.P."/>
            <person name="Ullrich M.S."/>
        </authorList>
    </citation>
    <scope>NUCLEOTIDE SEQUENCE [LARGE SCALE GENOMIC DNA]</scope>
    <source>
        <strain evidence="3">DSM 23420 / HP15</strain>
    </source>
</reference>
<dbReference type="EMBL" id="CP001978">
    <property type="protein sequence ID" value="ADP95864.1"/>
    <property type="molecule type" value="Genomic_DNA"/>
</dbReference>
<organism evidence="2 3">
    <name type="scientific">Marinobacter adhaerens (strain DSM 23420 / HP15)</name>
    <dbReference type="NCBI Taxonomy" id="225937"/>
    <lineage>
        <taxon>Bacteria</taxon>
        <taxon>Pseudomonadati</taxon>
        <taxon>Pseudomonadota</taxon>
        <taxon>Gammaproteobacteria</taxon>
        <taxon>Pseudomonadales</taxon>
        <taxon>Marinobacteraceae</taxon>
        <taxon>Marinobacter</taxon>
    </lineage>
</organism>
<dbReference type="PANTHER" id="PTHR43796">
    <property type="entry name" value="CARBOXYNORSPERMIDINE SYNTHASE"/>
    <property type="match status" value="1"/>
</dbReference>
<dbReference type="Gene3D" id="3.40.50.720">
    <property type="entry name" value="NAD(P)-binding Rossmann-like Domain"/>
    <property type="match status" value="1"/>
</dbReference>